<gene>
    <name evidence="5" type="ORF">ACFPH6_22245</name>
</gene>
<feature type="chain" id="PRO_5046045513" evidence="4">
    <location>
        <begin position="24"/>
        <end position="340"/>
    </location>
</feature>
<dbReference type="SUPFAM" id="SSF53850">
    <property type="entry name" value="Periplasmic binding protein-like II"/>
    <property type="match status" value="1"/>
</dbReference>
<dbReference type="Gene3D" id="3.40.190.10">
    <property type="entry name" value="Periplasmic binding protein-like II"/>
    <property type="match status" value="2"/>
</dbReference>
<keyword evidence="3 4" id="KW-0732">Signal</keyword>
<protein>
    <submittedName>
        <fullName evidence="5">ABC transporter substrate-binding protein</fullName>
    </submittedName>
</protein>
<proteinExistence type="inferred from homology"/>
<evidence type="ECO:0000256" key="3">
    <source>
        <dbReference type="ARBA" id="ARBA00022729"/>
    </source>
</evidence>
<dbReference type="PANTHER" id="PTHR30024:SF47">
    <property type="entry name" value="TAURINE-BINDING PERIPLASMIC PROTEIN"/>
    <property type="match status" value="1"/>
</dbReference>
<evidence type="ECO:0000313" key="6">
    <source>
        <dbReference type="Proteomes" id="UP001596012"/>
    </source>
</evidence>
<evidence type="ECO:0000313" key="5">
    <source>
        <dbReference type="EMBL" id="MFC4467212.1"/>
    </source>
</evidence>
<dbReference type="Proteomes" id="UP001596012">
    <property type="component" value="Unassembled WGS sequence"/>
</dbReference>
<dbReference type="RefSeq" id="WP_386344421.1">
    <property type="nucleotide sequence ID" value="NZ_JBHSFG010000037.1"/>
</dbReference>
<dbReference type="InterPro" id="IPR010067">
    <property type="entry name" value="ABC_SsuA_sub-bd"/>
</dbReference>
<dbReference type="EMBL" id="JBHSFG010000037">
    <property type="protein sequence ID" value="MFC4467212.1"/>
    <property type="molecule type" value="Genomic_DNA"/>
</dbReference>
<evidence type="ECO:0000256" key="1">
    <source>
        <dbReference type="ARBA" id="ARBA00004418"/>
    </source>
</evidence>
<comment type="subcellular location">
    <subcellularLocation>
        <location evidence="1">Periplasm</location>
    </subcellularLocation>
</comment>
<dbReference type="NCBIfam" id="TIGR01728">
    <property type="entry name" value="SsuA_fam"/>
    <property type="match status" value="1"/>
</dbReference>
<evidence type="ECO:0000256" key="2">
    <source>
        <dbReference type="ARBA" id="ARBA00010742"/>
    </source>
</evidence>
<reference evidence="6" key="1">
    <citation type="journal article" date="2019" name="Int. J. Syst. Evol. Microbiol.">
        <title>The Global Catalogue of Microorganisms (GCM) 10K type strain sequencing project: providing services to taxonomists for standard genome sequencing and annotation.</title>
        <authorList>
            <consortium name="The Broad Institute Genomics Platform"/>
            <consortium name="The Broad Institute Genome Sequencing Center for Infectious Disease"/>
            <person name="Wu L."/>
            <person name="Ma J."/>
        </authorList>
    </citation>
    <scope>NUCLEOTIDE SEQUENCE [LARGE SCALE GENOMIC DNA]</scope>
    <source>
        <strain evidence="6">DT43</strain>
    </source>
</reference>
<dbReference type="Pfam" id="PF13379">
    <property type="entry name" value="NMT1_2"/>
    <property type="match status" value="1"/>
</dbReference>
<dbReference type="PANTHER" id="PTHR30024">
    <property type="entry name" value="ALIPHATIC SULFONATES-BINDING PROTEIN-RELATED"/>
    <property type="match status" value="1"/>
</dbReference>
<dbReference type="CDD" id="cd13563">
    <property type="entry name" value="PBP2_SsuA_like_6"/>
    <property type="match status" value="1"/>
</dbReference>
<accession>A0ABV8YPN1</accession>
<sequence length="340" mass="35511">MKRRTLIQAALGLGLAAASPTLAACGSAESDTSDGSGGKKITLGFSAWPGWFPWQVADEKGLFAKNGIQVELKYFDSYTDSLNAMATGSINANSQTLNDTLASVAGGSQQTIVLTNDNSTGNDAIIAREGIDTVADLKGKTVAAEQGTVDHFLLLLALEKAGLSEKDVNFKPLPTDAAAAAFAAGKVDAVGVFAPFTTTALKLKGSKVIASSRDFPGSIPDHTVVSPELAKNSPKTVQALVDTWFETLGWITDHHDEAVAIMAKRGGVSVADYEAYDKGTTLFDTKANIEAFTPGSTDANLDHQAKKIADFLVSSKLVDTAPKLDGLLDPTFIKKASTAG</sequence>
<comment type="similarity">
    <text evidence="2">Belongs to the bacterial solute-binding protein SsuA/TauA family.</text>
</comment>
<feature type="signal peptide" evidence="4">
    <location>
        <begin position="1"/>
        <end position="23"/>
    </location>
</feature>
<comment type="caution">
    <text evidence="5">The sequence shown here is derived from an EMBL/GenBank/DDBJ whole genome shotgun (WGS) entry which is preliminary data.</text>
</comment>
<keyword evidence="6" id="KW-1185">Reference proteome</keyword>
<dbReference type="PROSITE" id="PS51257">
    <property type="entry name" value="PROKAR_LIPOPROTEIN"/>
    <property type="match status" value="1"/>
</dbReference>
<evidence type="ECO:0000256" key="4">
    <source>
        <dbReference type="SAM" id="SignalP"/>
    </source>
</evidence>
<organism evidence="5 6">
    <name type="scientific">Streptomyces xiangluensis</name>
    <dbReference type="NCBI Taxonomy" id="2665720"/>
    <lineage>
        <taxon>Bacteria</taxon>
        <taxon>Bacillati</taxon>
        <taxon>Actinomycetota</taxon>
        <taxon>Actinomycetes</taxon>
        <taxon>Kitasatosporales</taxon>
        <taxon>Streptomycetaceae</taxon>
        <taxon>Streptomyces</taxon>
    </lineage>
</organism>
<name>A0ABV8YPN1_9ACTN</name>